<proteinExistence type="predicted"/>
<evidence type="ECO:0000313" key="2">
    <source>
        <dbReference type="Proteomes" id="UP000812013"/>
    </source>
</evidence>
<gene>
    <name evidence="1" type="ORF">GPJ59_27765</name>
</gene>
<sequence>RGAAARLLRAAETGRLPAGCASATLLDRPAAARITRITFHP</sequence>
<dbReference type="EMBL" id="WTFF01000267">
    <property type="protein sequence ID" value="MBW5485567.1"/>
    <property type="molecule type" value="Genomic_DNA"/>
</dbReference>
<dbReference type="GO" id="GO:0005524">
    <property type="term" value="F:ATP binding"/>
    <property type="evidence" value="ECO:0007669"/>
    <property type="project" value="UniProtKB-KW"/>
</dbReference>
<organism evidence="1 2">
    <name type="scientific">Streptomyces bambusae</name>
    <dbReference type="NCBI Taxonomy" id="1550616"/>
    <lineage>
        <taxon>Bacteria</taxon>
        <taxon>Bacillati</taxon>
        <taxon>Actinomycetota</taxon>
        <taxon>Actinomycetes</taxon>
        <taxon>Kitasatosporales</taxon>
        <taxon>Streptomycetaceae</taxon>
        <taxon>Streptomyces</taxon>
    </lineage>
</organism>
<feature type="non-terminal residue" evidence="1">
    <location>
        <position position="1"/>
    </location>
</feature>
<keyword evidence="1" id="KW-0067">ATP-binding</keyword>
<comment type="caution">
    <text evidence="1">The sequence shown here is derived from an EMBL/GenBank/DDBJ whole genome shotgun (WGS) entry which is preliminary data.</text>
</comment>
<reference evidence="1 2" key="1">
    <citation type="submission" date="2019-12" db="EMBL/GenBank/DDBJ databases">
        <title>Genome sequence of Streptomyces bambusae.</title>
        <authorList>
            <person name="Bansal K."/>
            <person name="Choksket S."/>
            <person name="Korpole S."/>
            <person name="Patil P.B."/>
        </authorList>
    </citation>
    <scope>NUCLEOTIDE SEQUENCE [LARGE SCALE GENOMIC DNA]</scope>
    <source>
        <strain evidence="1 2">SK60</strain>
    </source>
</reference>
<protein>
    <submittedName>
        <fullName evidence="1">ATP-binding protein</fullName>
    </submittedName>
</protein>
<evidence type="ECO:0000313" key="1">
    <source>
        <dbReference type="EMBL" id="MBW5485567.1"/>
    </source>
</evidence>
<name>A0ABS6ZCU8_9ACTN</name>
<keyword evidence="1" id="KW-0547">Nucleotide-binding</keyword>
<accession>A0ABS6ZCU8</accession>
<keyword evidence="2" id="KW-1185">Reference proteome</keyword>
<dbReference type="Proteomes" id="UP000812013">
    <property type="component" value="Unassembled WGS sequence"/>
</dbReference>